<dbReference type="AlphaFoldDB" id="A0A8K0CUD2"/>
<dbReference type="PANTHER" id="PTHR46599:SF3">
    <property type="entry name" value="PIGGYBAC TRANSPOSABLE ELEMENT-DERIVED PROTEIN 4"/>
    <property type="match status" value="1"/>
</dbReference>
<keyword evidence="3" id="KW-1185">Reference proteome</keyword>
<evidence type="ECO:0000313" key="2">
    <source>
        <dbReference type="EMBL" id="KAF2891431.1"/>
    </source>
</evidence>
<sequence length="145" mass="16973">MPKMEMTVQAFLRAQTVLIVGKDEDVEDNGLADKGHRLYFHNYFNSVSLMDHLQKGKLYAYGTVNSTRQDMPKFEQDNKMKRGDCDYYISNNGLLAIKWKNKKSVRFHSNYHRPDDVTFVKRKKKGGSTENIPCPRVLKDYNKYI</sequence>
<feature type="domain" description="PiggyBac transposable element-derived protein" evidence="1">
    <location>
        <begin position="31"/>
        <end position="144"/>
    </location>
</feature>
<accession>A0A8K0CUD2</accession>
<dbReference type="PANTHER" id="PTHR46599">
    <property type="entry name" value="PIGGYBAC TRANSPOSABLE ELEMENT-DERIVED PROTEIN 4"/>
    <property type="match status" value="1"/>
</dbReference>
<comment type="caution">
    <text evidence="2">The sequence shown here is derived from an EMBL/GenBank/DDBJ whole genome shotgun (WGS) entry which is preliminary data.</text>
</comment>
<name>A0A8K0CUD2_IGNLU</name>
<evidence type="ECO:0000259" key="1">
    <source>
        <dbReference type="Pfam" id="PF13843"/>
    </source>
</evidence>
<reference evidence="2" key="1">
    <citation type="submission" date="2019-08" db="EMBL/GenBank/DDBJ databases">
        <title>The genome of the North American firefly Photinus pyralis.</title>
        <authorList>
            <consortium name="Photinus pyralis genome working group"/>
            <person name="Fallon T.R."/>
            <person name="Sander Lower S.E."/>
            <person name="Weng J.-K."/>
        </authorList>
    </citation>
    <scope>NUCLEOTIDE SEQUENCE</scope>
    <source>
        <strain evidence="2">TRF0915ILg1</strain>
        <tissue evidence="2">Whole body</tissue>
    </source>
</reference>
<protein>
    <recommendedName>
        <fullName evidence="1">PiggyBac transposable element-derived protein domain-containing protein</fullName>
    </recommendedName>
</protein>
<evidence type="ECO:0000313" key="3">
    <source>
        <dbReference type="Proteomes" id="UP000801492"/>
    </source>
</evidence>
<dbReference type="Proteomes" id="UP000801492">
    <property type="component" value="Unassembled WGS sequence"/>
</dbReference>
<organism evidence="2 3">
    <name type="scientific">Ignelater luminosus</name>
    <name type="common">Cucubano</name>
    <name type="synonym">Pyrophorus luminosus</name>
    <dbReference type="NCBI Taxonomy" id="2038154"/>
    <lineage>
        <taxon>Eukaryota</taxon>
        <taxon>Metazoa</taxon>
        <taxon>Ecdysozoa</taxon>
        <taxon>Arthropoda</taxon>
        <taxon>Hexapoda</taxon>
        <taxon>Insecta</taxon>
        <taxon>Pterygota</taxon>
        <taxon>Neoptera</taxon>
        <taxon>Endopterygota</taxon>
        <taxon>Coleoptera</taxon>
        <taxon>Polyphaga</taxon>
        <taxon>Elateriformia</taxon>
        <taxon>Elateroidea</taxon>
        <taxon>Elateridae</taxon>
        <taxon>Agrypninae</taxon>
        <taxon>Pyrophorini</taxon>
        <taxon>Ignelater</taxon>
    </lineage>
</organism>
<gene>
    <name evidence="2" type="ORF">ILUMI_14742</name>
</gene>
<dbReference type="Pfam" id="PF13843">
    <property type="entry name" value="DDE_Tnp_1_7"/>
    <property type="match status" value="1"/>
</dbReference>
<dbReference type="OrthoDB" id="8193855at2759"/>
<proteinExistence type="predicted"/>
<dbReference type="InterPro" id="IPR029526">
    <property type="entry name" value="PGBD"/>
</dbReference>
<dbReference type="EMBL" id="VTPC01032321">
    <property type="protein sequence ID" value="KAF2891431.1"/>
    <property type="molecule type" value="Genomic_DNA"/>
</dbReference>